<sequence length="163" mass="16403">MSTTPVDVPRKGTVRNKWSWVAGPVAVALGLGAHVVSGGSAPAIPILLGFVALSALAAQLITHWIHGPILLLLISGAAQQVLFFGFDALGGSFPGLGSLDHLHGTGQIPADLPAAVSGGGAVHGADLMLYTHAAAAILTLLIGAGVAKLGHRPVRRPATRDGI</sequence>
<proteinExistence type="predicted"/>
<dbReference type="Proteomes" id="UP001163293">
    <property type="component" value="Chromosome"/>
</dbReference>
<feature type="transmembrane region" description="Helical" evidence="1">
    <location>
        <begin position="43"/>
        <end position="62"/>
    </location>
</feature>
<evidence type="ECO:0000313" key="2">
    <source>
        <dbReference type="EMBL" id="UYV98090.1"/>
    </source>
</evidence>
<name>A0AAX3EJ34_PAEUR</name>
<dbReference type="RefSeq" id="WP_021471141.1">
    <property type="nucleotide sequence ID" value="NZ_BDMH01000006.1"/>
</dbReference>
<dbReference type="GeneID" id="79882450"/>
<reference evidence="2" key="1">
    <citation type="submission" date="2022-07" db="EMBL/GenBank/DDBJ databases">
        <authorList>
            <person name="Wu T."/>
        </authorList>
    </citation>
    <scope>NUCLEOTIDE SEQUENCE</scope>
    <source>
        <strain evidence="2">SD-1</strain>
    </source>
</reference>
<dbReference type="AlphaFoldDB" id="A0AAX3EJ34"/>
<feature type="transmembrane region" description="Helical" evidence="1">
    <location>
        <begin position="69"/>
        <end position="86"/>
    </location>
</feature>
<evidence type="ECO:0000313" key="3">
    <source>
        <dbReference type="Proteomes" id="UP001163293"/>
    </source>
</evidence>
<organism evidence="2 3">
    <name type="scientific">Paenarthrobacter ureafaciens</name>
    <dbReference type="NCBI Taxonomy" id="37931"/>
    <lineage>
        <taxon>Bacteria</taxon>
        <taxon>Bacillati</taxon>
        <taxon>Actinomycetota</taxon>
        <taxon>Actinomycetes</taxon>
        <taxon>Micrococcales</taxon>
        <taxon>Micrococcaceae</taxon>
        <taxon>Paenarthrobacter</taxon>
    </lineage>
</organism>
<protein>
    <submittedName>
        <fullName evidence="2">Uncharacterized protein</fullName>
    </submittedName>
</protein>
<keyword evidence="3" id="KW-1185">Reference proteome</keyword>
<keyword evidence="1" id="KW-0472">Membrane</keyword>
<feature type="transmembrane region" description="Helical" evidence="1">
    <location>
        <begin position="127"/>
        <end position="147"/>
    </location>
</feature>
<dbReference type="EMBL" id="CP101185">
    <property type="protein sequence ID" value="UYV98090.1"/>
    <property type="molecule type" value="Genomic_DNA"/>
</dbReference>
<accession>A0AAX3EJ34</accession>
<evidence type="ECO:0000256" key="1">
    <source>
        <dbReference type="SAM" id="Phobius"/>
    </source>
</evidence>
<gene>
    <name evidence="2" type="ORF">NL394_02265</name>
</gene>
<keyword evidence="1" id="KW-1133">Transmembrane helix</keyword>
<keyword evidence="1" id="KW-0812">Transmembrane</keyword>